<protein>
    <submittedName>
        <fullName evidence="1">Uncharacterized protein</fullName>
    </submittedName>
</protein>
<dbReference type="AlphaFoldDB" id="Q0HYU8"/>
<name>Q0HYU8_SHESR</name>
<accession>Q0HYU8</accession>
<dbReference type="KEGG" id="shm:Shewmr7_0707"/>
<dbReference type="EMBL" id="CP000444">
    <property type="protein sequence ID" value="ABI41707.1"/>
    <property type="molecule type" value="Genomic_DNA"/>
</dbReference>
<gene>
    <name evidence="1" type="ordered locus">Shewmr7_0707</name>
</gene>
<evidence type="ECO:0000313" key="1">
    <source>
        <dbReference type="EMBL" id="ABI41707.1"/>
    </source>
</evidence>
<sequence>MSQQITAVMLPQFDLSNPQHLAMRKLLADAYAQHAYALINGYEQNQKMCRGIVLGLERVAIYLLNDSTLKNICTQLFISMREMEKASNAEAIA</sequence>
<dbReference type="HOGENOM" id="CLU_167612_0_0_6"/>
<proteinExistence type="predicted"/>
<reference evidence="1" key="1">
    <citation type="submission" date="2006-08" db="EMBL/GenBank/DDBJ databases">
        <title>Complete sequence of Chromosome1 of Shewanella sp. MR-7.</title>
        <authorList>
            <consortium name="US DOE Joint Genome Institute"/>
            <person name="Copeland A."/>
            <person name="Lucas S."/>
            <person name="Lapidus A."/>
            <person name="Barry K."/>
            <person name="Detter J.C."/>
            <person name="Glavina del Rio T."/>
            <person name="Hammon N."/>
            <person name="Israni S."/>
            <person name="Dalin E."/>
            <person name="Tice H."/>
            <person name="Pitluck S."/>
            <person name="Kiss H."/>
            <person name="Brettin T."/>
            <person name="Bruce D."/>
            <person name="Han C."/>
            <person name="Tapia R."/>
            <person name="Gilna P."/>
            <person name="Schmutz J."/>
            <person name="Larimer F."/>
            <person name="Land M."/>
            <person name="Hauser L."/>
            <person name="Kyrpides N."/>
            <person name="Mikhailova N."/>
            <person name="Nealson K."/>
            <person name="Konstantinidis K."/>
            <person name="Klappenbach J."/>
            <person name="Tiedje J."/>
            <person name="Richardson P."/>
        </authorList>
    </citation>
    <scope>NUCLEOTIDE SEQUENCE</scope>
    <source>
        <strain evidence="1">MR-7</strain>
    </source>
</reference>
<organism evidence="1">
    <name type="scientific">Shewanella sp. (strain MR-7)</name>
    <dbReference type="NCBI Taxonomy" id="60481"/>
    <lineage>
        <taxon>Bacteria</taxon>
        <taxon>Pseudomonadati</taxon>
        <taxon>Pseudomonadota</taxon>
        <taxon>Gammaproteobacteria</taxon>
        <taxon>Alteromonadales</taxon>
        <taxon>Shewanellaceae</taxon>
        <taxon>Shewanella</taxon>
    </lineage>
</organism>